<feature type="transmembrane region" description="Helical" evidence="19">
    <location>
        <begin position="252"/>
        <end position="272"/>
    </location>
</feature>
<evidence type="ECO:0000256" key="12">
    <source>
        <dbReference type="ARBA" id="ARBA00022695"/>
    </source>
</evidence>
<evidence type="ECO:0000256" key="8">
    <source>
        <dbReference type="ARBA" id="ARBA00022475"/>
    </source>
</evidence>
<dbReference type="AlphaFoldDB" id="A0A1G8F2Z0"/>
<dbReference type="PROSITE" id="PS01315">
    <property type="entry name" value="CDS"/>
    <property type="match status" value="1"/>
</dbReference>
<evidence type="ECO:0000256" key="17">
    <source>
        <dbReference type="ARBA" id="ARBA00023264"/>
    </source>
</evidence>
<evidence type="ECO:0000256" key="1">
    <source>
        <dbReference type="ARBA" id="ARBA00001698"/>
    </source>
</evidence>
<dbReference type="Pfam" id="PF01148">
    <property type="entry name" value="CTP_transf_1"/>
    <property type="match status" value="1"/>
</dbReference>
<keyword evidence="13 19" id="KW-1133">Transmembrane helix</keyword>
<evidence type="ECO:0000256" key="10">
    <source>
        <dbReference type="ARBA" id="ARBA00022679"/>
    </source>
</evidence>
<dbReference type="Proteomes" id="UP000199705">
    <property type="component" value="Unassembled WGS sequence"/>
</dbReference>
<evidence type="ECO:0000256" key="5">
    <source>
        <dbReference type="ARBA" id="ARBA00010185"/>
    </source>
</evidence>
<evidence type="ECO:0000313" key="21">
    <source>
        <dbReference type="Proteomes" id="UP000199705"/>
    </source>
</evidence>
<evidence type="ECO:0000256" key="3">
    <source>
        <dbReference type="ARBA" id="ARBA00005119"/>
    </source>
</evidence>
<dbReference type="InterPro" id="IPR000374">
    <property type="entry name" value="PC_trans"/>
</dbReference>
<comment type="pathway">
    <text evidence="4">Lipid metabolism.</text>
</comment>
<protein>
    <recommendedName>
        <fullName evidence="7 18">Phosphatidate cytidylyltransferase</fullName>
        <ecNumber evidence="6 18">2.7.7.41</ecNumber>
    </recommendedName>
</protein>
<comment type="similarity">
    <text evidence="5 18">Belongs to the CDS family.</text>
</comment>
<evidence type="ECO:0000256" key="4">
    <source>
        <dbReference type="ARBA" id="ARBA00005189"/>
    </source>
</evidence>
<dbReference type="UniPathway" id="UPA00557">
    <property type="reaction ID" value="UER00614"/>
</dbReference>
<evidence type="ECO:0000256" key="7">
    <source>
        <dbReference type="ARBA" id="ARBA00019373"/>
    </source>
</evidence>
<keyword evidence="21" id="KW-1185">Reference proteome</keyword>
<dbReference type="STRING" id="551996.SAMN05192573_112137"/>
<dbReference type="GO" id="GO:0004605">
    <property type="term" value="F:phosphatidate cytidylyltransferase activity"/>
    <property type="evidence" value="ECO:0007669"/>
    <property type="project" value="UniProtKB-EC"/>
</dbReference>
<reference evidence="21" key="1">
    <citation type="submission" date="2016-10" db="EMBL/GenBank/DDBJ databases">
        <authorList>
            <person name="Varghese N."/>
            <person name="Submissions S."/>
        </authorList>
    </citation>
    <scope>NUCLEOTIDE SEQUENCE [LARGE SCALE GENOMIC DNA]</scope>
    <source>
        <strain evidence="21">Gh-67</strain>
    </source>
</reference>
<evidence type="ECO:0000256" key="2">
    <source>
        <dbReference type="ARBA" id="ARBA00004651"/>
    </source>
</evidence>
<dbReference type="RefSeq" id="WP_091171838.1">
    <property type="nucleotide sequence ID" value="NZ_FNCG01000012.1"/>
</dbReference>
<organism evidence="20 21">
    <name type="scientific">Mucilaginibacter gossypii</name>
    <dbReference type="NCBI Taxonomy" id="551996"/>
    <lineage>
        <taxon>Bacteria</taxon>
        <taxon>Pseudomonadati</taxon>
        <taxon>Bacteroidota</taxon>
        <taxon>Sphingobacteriia</taxon>
        <taxon>Sphingobacteriales</taxon>
        <taxon>Sphingobacteriaceae</taxon>
        <taxon>Mucilaginibacter</taxon>
    </lineage>
</organism>
<feature type="transmembrane region" description="Helical" evidence="19">
    <location>
        <begin position="183"/>
        <end position="204"/>
    </location>
</feature>
<gene>
    <name evidence="20" type="ORF">SAMN05192573_112137</name>
</gene>
<accession>A0A1G8F2Z0</accession>
<comment type="catalytic activity">
    <reaction evidence="1 18">
        <text>a 1,2-diacyl-sn-glycero-3-phosphate + CTP + H(+) = a CDP-1,2-diacyl-sn-glycerol + diphosphate</text>
        <dbReference type="Rhea" id="RHEA:16229"/>
        <dbReference type="ChEBI" id="CHEBI:15378"/>
        <dbReference type="ChEBI" id="CHEBI:33019"/>
        <dbReference type="ChEBI" id="CHEBI:37563"/>
        <dbReference type="ChEBI" id="CHEBI:58332"/>
        <dbReference type="ChEBI" id="CHEBI:58608"/>
        <dbReference type="EC" id="2.7.7.41"/>
    </reaction>
</comment>
<keyword evidence="16" id="KW-0594">Phospholipid biosynthesis</keyword>
<evidence type="ECO:0000256" key="13">
    <source>
        <dbReference type="ARBA" id="ARBA00022989"/>
    </source>
</evidence>
<evidence type="ECO:0000256" key="19">
    <source>
        <dbReference type="SAM" id="Phobius"/>
    </source>
</evidence>
<comment type="subcellular location">
    <subcellularLocation>
        <location evidence="2">Cell membrane</location>
        <topology evidence="2">Multi-pass membrane protein</topology>
    </subcellularLocation>
</comment>
<keyword evidence="12 18" id="KW-0548">Nucleotidyltransferase</keyword>
<evidence type="ECO:0000256" key="18">
    <source>
        <dbReference type="RuleBase" id="RU003938"/>
    </source>
</evidence>
<dbReference type="PANTHER" id="PTHR46382:SF1">
    <property type="entry name" value="PHOSPHATIDATE CYTIDYLYLTRANSFERASE"/>
    <property type="match status" value="1"/>
</dbReference>
<evidence type="ECO:0000256" key="6">
    <source>
        <dbReference type="ARBA" id="ARBA00012487"/>
    </source>
</evidence>
<dbReference type="GO" id="GO:0005886">
    <property type="term" value="C:plasma membrane"/>
    <property type="evidence" value="ECO:0007669"/>
    <property type="project" value="UniProtKB-SubCell"/>
</dbReference>
<evidence type="ECO:0000256" key="14">
    <source>
        <dbReference type="ARBA" id="ARBA00023098"/>
    </source>
</evidence>
<keyword evidence="8" id="KW-1003">Cell membrane</keyword>
<evidence type="ECO:0000256" key="15">
    <source>
        <dbReference type="ARBA" id="ARBA00023136"/>
    </source>
</evidence>
<dbReference type="GO" id="GO:0016024">
    <property type="term" value="P:CDP-diacylglycerol biosynthetic process"/>
    <property type="evidence" value="ECO:0007669"/>
    <property type="project" value="UniProtKB-UniPathway"/>
</dbReference>
<evidence type="ECO:0000256" key="16">
    <source>
        <dbReference type="ARBA" id="ARBA00023209"/>
    </source>
</evidence>
<sequence>MTEFSRRTFTGTGLVIVIMSATWCGPYSFMTLLLLIDLLSLMEFYRLLEIPGAKTSKIGAALLSMVLMLSGFGAITHLTSWKWTLMVIPVAFSIFVAALYRHTKKPFQGLAITFLGVIIITLPLCCFAAIPFLARPHGSYHFALPAGCFLLLWANDTAAYLSGRWLGRHPLFLRISPKKTWEGSVGGLAAALTVACVLAQFFTLLSPTELAILSVTIVITGTFGDLVKSLLKRSLDIKDSGTILPGHGGMLDRFDSLLGSAPFIFAYLILLAW</sequence>
<keyword evidence="9" id="KW-0444">Lipid biosynthesis</keyword>
<evidence type="ECO:0000313" key="20">
    <source>
        <dbReference type="EMBL" id="SDH76484.1"/>
    </source>
</evidence>
<feature type="transmembrane region" description="Helical" evidence="19">
    <location>
        <begin position="12"/>
        <end position="36"/>
    </location>
</feature>
<evidence type="ECO:0000256" key="9">
    <source>
        <dbReference type="ARBA" id="ARBA00022516"/>
    </source>
</evidence>
<dbReference type="EMBL" id="FNCG01000012">
    <property type="protein sequence ID" value="SDH76484.1"/>
    <property type="molecule type" value="Genomic_DNA"/>
</dbReference>
<keyword evidence="10 18" id="KW-0808">Transferase</keyword>
<keyword evidence="14" id="KW-0443">Lipid metabolism</keyword>
<proteinExistence type="inferred from homology"/>
<comment type="pathway">
    <text evidence="3 18">Phospholipid metabolism; CDP-diacylglycerol biosynthesis; CDP-diacylglycerol from sn-glycerol 3-phosphate: step 3/3.</text>
</comment>
<dbReference type="EC" id="2.7.7.41" evidence="6 18"/>
<name>A0A1G8F2Z0_9SPHI</name>
<feature type="transmembrane region" description="Helical" evidence="19">
    <location>
        <begin position="112"/>
        <end position="134"/>
    </location>
</feature>
<keyword evidence="15 19" id="KW-0472">Membrane</keyword>
<evidence type="ECO:0000256" key="11">
    <source>
        <dbReference type="ARBA" id="ARBA00022692"/>
    </source>
</evidence>
<feature type="transmembrane region" description="Helical" evidence="19">
    <location>
        <begin position="140"/>
        <end position="162"/>
    </location>
</feature>
<feature type="transmembrane region" description="Helical" evidence="19">
    <location>
        <begin position="81"/>
        <end position="100"/>
    </location>
</feature>
<keyword evidence="11 18" id="KW-0812">Transmembrane</keyword>
<dbReference type="PANTHER" id="PTHR46382">
    <property type="entry name" value="PHOSPHATIDATE CYTIDYLYLTRANSFERASE"/>
    <property type="match status" value="1"/>
</dbReference>
<keyword evidence="17" id="KW-1208">Phospholipid metabolism</keyword>